<keyword evidence="2" id="KW-1133">Transmembrane helix</keyword>
<sequence>MRETHRVRTSADPRSRTGAGFALSAAVLLAVGAALTSFSVVLDEGGWLLSALVTVAAVIAAGALVRYRVRVWRPLWSVLGAATAGVVSLQLQFAADTTLLGIVPLVGTLERAQELIRAGEVSIAEQAIPADADAGLRFLIAAGAGVVALLCDAVATLSRRPALVALPLLGILAIPVVLAPGALPVLSLLATAAAFLLVLALHRPAVNGGSAGVRRALLVGASVLVAAVVVPPALPPVVAGAVVPGGGIAGLSTGINPVLELGDDLRRPTAVTVLRYSTDQSAGLYLTLAHLDEFDGQTVQPVAAGEPRALGEIGPPAWLGAAVERTEVSTRIQLESVRTRWVPLPSAPVSLAGLAGEWLVAPDGVTVQSSEGVLREGAYTVQSLDARPTVAQLEAAGADQAGLESYRAVPDVDPAIAATAREVVDAAGATSPYSQALALQRSFTGGDFVYSEDAPVEGGYDGSGADIVATFLEVRAGYCVHFASAMTLMARTLDIPARIAVGFQPGDENPSVPGEFVVSSNDLHAWPELHFDGIGWVRFEPTPSRGETPGYADPTAAVAGDEAGEPDDAPTEPEEPASGEEETDAAEGTDDDPTGIPDLIDGGNDGQETGATGARFALDARALALAALALLALALVTPGVWRVVRRARRRRSRNPVERWREVRDTARDLGLPAEPTRTPRALAARWAAVAGLDADLAAVLDAVEERAFAGRRSVPEAEPPEVGAVLRGLRDAVPWWRRAVAVVAPLSLLDRASLEQTEPRPTPVVTRL</sequence>
<dbReference type="Gene3D" id="3.10.620.30">
    <property type="match status" value="1"/>
</dbReference>
<dbReference type="InterPro" id="IPR021878">
    <property type="entry name" value="TgpA_N"/>
</dbReference>
<dbReference type="Pfam" id="PF01841">
    <property type="entry name" value="Transglut_core"/>
    <property type="match status" value="1"/>
</dbReference>
<keyword evidence="5" id="KW-1185">Reference proteome</keyword>
<organism evidence="4 5">
    <name type="scientific">Microcella pacifica</name>
    <dbReference type="NCBI Taxonomy" id="2591847"/>
    <lineage>
        <taxon>Bacteria</taxon>
        <taxon>Bacillati</taxon>
        <taxon>Actinomycetota</taxon>
        <taxon>Actinomycetes</taxon>
        <taxon>Micrococcales</taxon>
        <taxon>Microbacteriaceae</taxon>
        <taxon>Microcella</taxon>
    </lineage>
</organism>
<dbReference type="SUPFAM" id="SSF54001">
    <property type="entry name" value="Cysteine proteinases"/>
    <property type="match status" value="1"/>
</dbReference>
<evidence type="ECO:0000259" key="3">
    <source>
        <dbReference type="SMART" id="SM00460"/>
    </source>
</evidence>
<dbReference type="InterPro" id="IPR052901">
    <property type="entry name" value="Bact_TGase-like"/>
</dbReference>
<gene>
    <name evidence="4" type="ORF">FK219_006210</name>
</gene>
<feature type="region of interest" description="Disordered" evidence="1">
    <location>
        <begin position="540"/>
        <end position="608"/>
    </location>
</feature>
<keyword evidence="2" id="KW-0812">Transmembrane</keyword>
<keyword evidence="2" id="KW-0472">Membrane</keyword>
<comment type="caution">
    <text evidence="4">The sequence shown here is derived from an EMBL/GenBank/DDBJ whole genome shotgun (WGS) entry which is preliminary data.</text>
</comment>
<dbReference type="SMART" id="SM00460">
    <property type="entry name" value="TGc"/>
    <property type="match status" value="1"/>
</dbReference>
<dbReference type="AlphaFoldDB" id="A0A9E5JND8"/>
<reference evidence="4 5" key="1">
    <citation type="submission" date="2020-03" db="EMBL/GenBank/DDBJ databases">
        <title>Chryseoglobus sp. isolated from a deep-sea seamount.</title>
        <authorList>
            <person name="Zhang D.-C."/>
        </authorList>
    </citation>
    <scope>NUCLEOTIDE SEQUENCE [LARGE SCALE GENOMIC DNA]</scope>
    <source>
        <strain evidence="4 5">KN1116</strain>
    </source>
</reference>
<protein>
    <submittedName>
        <fullName evidence="4">Transglutaminase domain-containing protein</fullName>
    </submittedName>
</protein>
<dbReference type="EMBL" id="VIKT02000008">
    <property type="protein sequence ID" value="NHF62829.1"/>
    <property type="molecule type" value="Genomic_DNA"/>
</dbReference>
<evidence type="ECO:0000313" key="4">
    <source>
        <dbReference type="EMBL" id="NHF62829.1"/>
    </source>
</evidence>
<dbReference type="PANTHER" id="PTHR42736:SF1">
    <property type="entry name" value="PROTEIN-GLUTAMINE GAMMA-GLUTAMYLTRANSFERASE"/>
    <property type="match status" value="1"/>
</dbReference>
<feature type="transmembrane region" description="Helical" evidence="2">
    <location>
        <begin position="47"/>
        <end position="67"/>
    </location>
</feature>
<dbReference type="RefSeq" id="WP_152582394.1">
    <property type="nucleotide sequence ID" value="NZ_VIKT02000008.1"/>
</dbReference>
<dbReference type="PANTHER" id="PTHR42736">
    <property type="entry name" value="PROTEIN-GLUTAMINE GAMMA-GLUTAMYLTRANSFERASE"/>
    <property type="match status" value="1"/>
</dbReference>
<accession>A0A9E5JND8</accession>
<dbReference type="OrthoDB" id="9804023at2"/>
<name>A0A9E5JND8_9MICO</name>
<feature type="transmembrane region" description="Helical" evidence="2">
    <location>
        <begin position="162"/>
        <end position="179"/>
    </location>
</feature>
<feature type="transmembrane region" description="Helical" evidence="2">
    <location>
        <begin position="74"/>
        <end position="95"/>
    </location>
</feature>
<feature type="compositionally biased region" description="Acidic residues" evidence="1">
    <location>
        <begin position="562"/>
        <end position="593"/>
    </location>
</feature>
<dbReference type="Proteomes" id="UP000818266">
    <property type="component" value="Unassembled WGS sequence"/>
</dbReference>
<dbReference type="InterPro" id="IPR002931">
    <property type="entry name" value="Transglutaminase-like"/>
</dbReference>
<feature type="transmembrane region" description="Helical" evidence="2">
    <location>
        <begin position="185"/>
        <end position="204"/>
    </location>
</feature>
<evidence type="ECO:0000313" key="5">
    <source>
        <dbReference type="Proteomes" id="UP000818266"/>
    </source>
</evidence>
<dbReference type="Pfam" id="PF11992">
    <property type="entry name" value="TgpA_N"/>
    <property type="match status" value="1"/>
</dbReference>
<feature type="transmembrane region" description="Helical" evidence="2">
    <location>
        <begin position="21"/>
        <end position="41"/>
    </location>
</feature>
<feature type="transmembrane region" description="Helical" evidence="2">
    <location>
        <begin position="134"/>
        <end position="155"/>
    </location>
</feature>
<evidence type="ECO:0000256" key="1">
    <source>
        <dbReference type="SAM" id="MobiDB-lite"/>
    </source>
</evidence>
<dbReference type="InterPro" id="IPR038765">
    <property type="entry name" value="Papain-like_cys_pep_sf"/>
</dbReference>
<evidence type="ECO:0000256" key="2">
    <source>
        <dbReference type="SAM" id="Phobius"/>
    </source>
</evidence>
<feature type="domain" description="Transglutaminase-like" evidence="3">
    <location>
        <begin position="471"/>
        <end position="543"/>
    </location>
</feature>
<feature type="transmembrane region" description="Helical" evidence="2">
    <location>
        <begin position="216"/>
        <end position="234"/>
    </location>
</feature>
<proteinExistence type="predicted"/>
<feature type="transmembrane region" description="Helical" evidence="2">
    <location>
        <begin position="622"/>
        <end position="644"/>
    </location>
</feature>